<accession>F5Y4P8</accession>
<evidence type="ECO:0000313" key="3">
    <source>
        <dbReference type="Proteomes" id="UP000008385"/>
    </source>
</evidence>
<evidence type="ECO:0000256" key="1">
    <source>
        <dbReference type="SAM" id="SignalP"/>
    </source>
</evidence>
<protein>
    <recommendedName>
        <fullName evidence="4">YaiO family outer membrane beta-barrel protein</fullName>
    </recommendedName>
</protein>
<dbReference type="RefSeq" id="WP_013899599.1">
    <property type="nucleotide sequence ID" value="NC_015677.1"/>
</dbReference>
<dbReference type="HOGENOM" id="CLU_1022598_0_0_4"/>
<feature type="chain" id="PRO_5003335589" description="YaiO family outer membrane beta-barrel protein" evidence="1">
    <location>
        <begin position="27"/>
        <end position="272"/>
    </location>
</feature>
<dbReference type="EMBL" id="CP000245">
    <property type="protein sequence ID" value="AEG91366.1"/>
    <property type="molecule type" value="Genomic_DNA"/>
</dbReference>
<sequence length="272" mass="29766">MGAGQRPRRAGFAAGWVLAFAGAAMAQAPEPPVLQWNAAAGATQRRLFEESATGERLLAERGVMGRVELGASFAPANGPAFAAEAGWAAGRLDYDGQTQTGAPLQTASRHHDADLTLLWRPGPAGSWGEAWLLLQGARQHRDIESIGRVTGLVETSWLLMPGLRWRGPAEAARGWRLWPQVEARVSAYHRLEVDFNGLFDDARLDGGRRWALALGVDAQAPDAAWRLALRWTRARQVVSQTRTLYRNGAPVGTVRQPRLGYDDLTLTLRRDF</sequence>
<reference evidence="3" key="1">
    <citation type="submission" date="2006-01" db="EMBL/GenBank/DDBJ databases">
        <title>Genome of the cyst-dividing bacterium Ramlibacter tataouinensis.</title>
        <authorList>
            <person name="Barakat M."/>
            <person name="Ortet P."/>
            <person name="De Luca G."/>
            <person name="Jourlin-Castelli C."/>
            <person name="Ansaldi M."/>
            <person name="Py B."/>
            <person name="Fichant G."/>
            <person name="Coutinho P."/>
            <person name="Voulhoux R."/>
            <person name="Bastien O."/>
            <person name="Roy S."/>
            <person name="Marechal E."/>
            <person name="Henrissat B."/>
            <person name="Quentin Y."/>
            <person name="Noirot P."/>
            <person name="Filloux A."/>
            <person name="Mejean V."/>
            <person name="DuBow M."/>
            <person name="Barras F."/>
            <person name="Heulin T."/>
        </authorList>
    </citation>
    <scope>NUCLEOTIDE SEQUENCE [LARGE SCALE GENOMIC DNA]</scope>
    <source>
        <strain evidence="3">ATCC BAA-407 / DSM 14655 / LMG 21543 / TTB310</strain>
    </source>
</reference>
<dbReference type="KEGG" id="rta:Rta_02960"/>
<proteinExistence type="predicted"/>
<evidence type="ECO:0008006" key="4">
    <source>
        <dbReference type="Google" id="ProtNLM"/>
    </source>
</evidence>
<gene>
    <name evidence="2" type="ordered locus">Rta_02960</name>
</gene>
<reference evidence="2 3" key="2">
    <citation type="journal article" date="2011" name="PLoS ONE">
        <title>The Cyst-Dividing Bacterium Ramlibacter tataouinensis TTB310 Genome Reveals a Well-Stocked Toolbox for Adaptation to a Desert Environment.</title>
        <authorList>
            <person name="De Luca G."/>
            <person name="Barakat M."/>
            <person name="Ortet P."/>
            <person name="Fochesato S."/>
            <person name="Jourlin-Castelli C."/>
            <person name="Ansaldi M."/>
            <person name="Py B."/>
            <person name="Fichant G."/>
            <person name="Coutinho P.M."/>
            <person name="Voulhoux R."/>
            <person name="Bastien O."/>
            <person name="Marechal E."/>
            <person name="Henrissat B."/>
            <person name="Quentin Y."/>
            <person name="Noirot P."/>
            <person name="Filloux A."/>
            <person name="Mejean V."/>
            <person name="Dubow M.S."/>
            <person name="Barras F."/>
            <person name="Barbe V."/>
            <person name="Weissenbach J."/>
            <person name="Mihalcescu I."/>
            <person name="Vermeglio A."/>
            <person name="Achouak W."/>
            <person name="Heulin T."/>
        </authorList>
    </citation>
    <scope>NUCLEOTIDE SEQUENCE [LARGE SCALE GENOMIC DNA]</scope>
    <source>
        <strain evidence="3">ATCC BAA-407 / DSM 14655 / LMG 21543 / TTB310</strain>
    </source>
</reference>
<organism evidence="2 3">
    <name type="scientific">Ramlibacter tataouinensis (strain ATCC BAA-407 / DSM 14655 / LMG 21543 / TTB310)</name>
    <dbReference type="NCBI Taxonomy" id="365046"/>
    <lineage>
        <taxon>Bacteria</taxon>
        <taxon>Pseudomonadati</taxon>
        <taxon>Pseudomonadota</taxon>
        <taxon>Betaproteobacteria</taxon>
        <taxon>Burkholderiales</taxon>
        <taxon>Comamonadaceae</taxon>
        <taxon>Ramlibacter</taxon>
    </lineage>
</organism>
<keyword evidence="3" id="KW-1185">Reference proteome</keyword>
<name>F5Y4P8_RAMTT</name>
<dbReference type="AlphaFoldDB" id="F5Y4P8"/>
<feature type="signal peptide" evidence="1">
    <location>
        <begin position="1"/>
        <end position="26"/>
    </location>
</feature>
<keyword evidence="1" id="KW-0732">Signal</keyword>
<dbReference type="OrthoDB" id="8908847at2"/>
<evidence type="ECO:0000313" key="2">
    <source>
        <dbReference type="EMBL" id="AEG91366.1"/>
    </source>
</evidence>
<dbReference type="Proteomes" id="UP000008385">
    <property type="component" value="Chromosome"/>
</dbReference>